<dbReference type="OrthoDB" id="8019720at2"/>
<dbReference type="InterPro" id="IPR010090">
    <property type="entry name" value="Phage_tape_meas"/>
</dbReference>
<keyword evidence="1" id="KW-0175">Coiled coil</keyword>
<dbReference type="AlphaFoldDB" id="A0A1H8TC78"/>
<evidence type="ECO:0000313" key="4">
    <source>
        <dbReference type="Proteomes" id="UP000198814"/>
    </source>
</evidence>
<organism evidence="3 4">
    <name type="scientific">Nitrosomonas oligotropha</name>
    <dbReference type="NCBI Taxonomy" id="42354"/>
    <lineage>
        <taxon>Bacteria</taxon>
        <taxon>Pseudomonadati</taxon>
        <taxon>Pseudomonadota</taxon>
        <taxon>Betaproteobacteria</taxon>
        <taxon>Nitrosomonadales</taxon>
        <taxon>Nitrosomonadaceae</taxon>
        <taxon>Nitrosomonas</taxon>
    </lineage>
</organism>
<evidence type="ECO:0000313" key="3">
    <source>
        <dbReference type="EMBL" id="SEO88512.1"/>
    </source>
</evidence>
<dbReference type="RefSeq" id="WP_090321164.1">
    <property type="nucleotide sequence ID" value="NZ_FNOE01000024.1"/>
</dbReference>
<gene>
    <name evidence="3" type="ORF">SAMN05216333_12345</name>
</gene>
<dbReference type="Pfam" id="PF10145">
    <property type="entry name" value="PhageMin_Tail"/>
    <property type="match status" value="1"/>
</dbReference>
<reference evidence="4" key="1">
    <citation type="submission" date="2016-10" db="EMBL/GenBank/DDBJ databases">
        <authorList>
            <person name="Varghese N."/>
            <person name="Submissions S."/>
        </authorList>
    </citation>
    <scope>NUCLEOTIDE SEQUENCE [LARGE SCALE GENOMIC DNA]</scope>
    <source>
        <strain evidence="4">Nm76</strain>
    </source>
</reference>
<dbReference type="STRING" id="42354.SAMN05216333_12345"/>
<dbReference type="EMBL" id="FODO01000023">
    <property type="protein sequence ID" value="SEO88512.1"/>
    <property type="molecule type" value="Genomic_DNA"/>
</dbReference>
<evidence type="ECO:0000259" key="2">
    <source>
        <dbReference type="Pfam" id="PF10145"/>
    </source>
</evidence>
<feature type="domain" description="Phage tail tape measure protein" evidence="2">
    <location>
        <begin position="177"/>
        <end position="373"/>
    </location>
</feature>
<sequence length="693" mass="72457">MAFGNNISLGMIIGGAVAASFSSAIGSATSKIGYFKKQAESARGFKSMIGDTIRLREELNKAAGTDAFAKIKEKHDKSIENLKKHGINVKDLQREYDQLGKTVKGLEMVDAGNAKIGDAMQNIKRSGQAIAGVVAATVVPALASASFESIVRDIAIKGGIARTVKEQALSEGILKDAQDSGMSHGELAQAVNTLVAGGMAVEEAASLAKTMARFSISQNAQSEDVAKMILALRQAGISDPALMEKSLGKVAVAGDLGSFESKDMAKHFASLMPQMTMFGFLGERGTAELANMLQTQMKAAGSTDEAANNLANLFSKITSEDTRSKFEKKGFSLQNSMELAISQGLDPVTAFLKLVQKMSSQSDPAKAAQMADLQKQIADAQDPAAAQKMLDGYLEMAGLSEFISDRQAKQAALAVLQNQKLHESNLSLIQAADGEAKIEKDLADRRAASARKWSEAGNAFNRVMIRVGDALSPVTDWFADQIIRIGGAIEELAKESPQAVQALTFAAAAFAAIGAVVGVVKLLLGGLKVLQGLLTLVGGGKIPGGIGDKLNLPGSGKTSIFGGLGKAAGSMLGSVAGKFSGGSIGMGIAALQAGYSIGEVIAPLIDKGLSKMTGENTTLGGWLYDKMHPEQAAAAKAMTAPATQNNTFSPTIQVTVQGDVKDPDHLVNEIMRHLEQKQARSANGAMFDAAYAQ</sequence>
<evidence type="ECO:0000256" key="1">
    <source>
        <dbReference type="SAM" id="Coils"/>
    </source>
</evidence>
<dbReference type="Proteomes" id="UP000198814">
    <property type="component" value="Unassembled WGS sequence"/>
</dbReference>
<protein>
    <submittedName>
        <fullName evidence="3">Phage-related minor tail protein</fullName>
    </submittedName>
</protein>
<keyword evidence="4" id="KW-1185">Reference proteome</keyword>
<accession>A0A1H8TC78</accession>
<proteinExistence type="predicted"/>
<name>A0A1H8TC78_9PROT</name>
<feature type="coiled-coil region" evidence="1">
    <location>
        <begin position="82"/>
        <end position="109"/>
    </location>
</feature>